<keyword evidence="7 10" id="KW-0328">Glycosyltransferase</keyword>
<organism evidence="12 13">
    <name type="scientific">Faecalicoccus pleomorphus</name>
    <dbReference type="NCBI Taxonomy" id="1323"/>
    <lineage>
        <taxon>Bacteria</taxon>
        <taxon>Bacillati</taxon>
        <taxon>Bacillota</taxon>
        <taxon>Erysipelotrichia</taxon>
        <taxon>Erysipelotrichales</taxon>
        <taxon>Erysipelotrichaceae</taxon>
        <taxon>Faecalicoccus</taxon>
    </lineage>
</organism>
<dbReference type="Proteomes" id="UP000255523">
    <property type="component" value="Unassembled WGS sequence"/>
</dbReference>
<dbReference type="NCBIfam" id="TIGR01718">
    <property type="entry name" value="Uridine-psphlse"/>
    <property type="match status" value="1"/>
</dbReference>
<evidence type="ECO:0000256" key="3">
    <source>
        <dbReference type="ARBA" id="ARBA00010456"/>
    </source>
</evidence>
<dbReference type="RefSeq" id="WP_022789434.1">
    <property type="nucleotide sequence ID" value="NZ_UHFX01000003.1"/>
</dbReference>
<comment type="catalytic activity">
    <reaction evidence="9 10">
        <text>uridine + phosphate = alpha-D-ribose 1-phosphate + uracil</text>
        <dbReference type="Rhea" id="RHEA:24388"/>
        <dbReference type="ChEBI" id="CHEBI:16704"/>
        <dbReference type="ChEBI" id="CHEBI:17568"/>
        <dbReference type="ChEBI" id="CHEBI:43474"/>
        <dbReference type="ChEBI" id="CHEBI:57720"/>
        <dbReference type="EC" id="2.4.2.3"/>
    </reaction>
</comment>
<proteinExistence type="inferred from homology"/>
<dbReference type="GO" id="GO:0044206">
    <property type="term" value="P:UMP salvage"/>
    <property type="evidence" value="ECO:0007669"/>
    <property type="project" value="UniProtKB-UniPathway"/>
</dbReference>
<accession>A0A380LMD8</accession>
<dbReference type="EMBL" id="UHFX01000003">
    <property type="protein sequence ID" value="SUO04385.1"/>
    <property type="molecule type" value="Genomic_DNA"/>
</dbReference>
<dbReference type="PANTHER" id="PTHR43691">
    <property type="entry name" value="URIDINE PHOSPHORYLASE"/>
    <property type="match status" value="1"/>
</dbReference>
<dbReference type="InterPro" id="IPR018016">
    <property type="entry name" value="Nucleoside_phosphorylase_CS"/>
</dbReference>
<evidence type="ECO:0000313" key="12">
    <source>
        <dbReference type="EMBL" id="SUO04385.1"/>
    </source>
</evidence>
<dbReference type="PROSITE" id="PS01232">
    <property type="entry name" value="PNP_UDP_1"/>
    <property type="match status" value="1"/>
</dbReference>
<keyword evidence="8 10" id="KW-0808">Transferase</keyword>
<name>A0A380LMD8_9FIRM</name>
<evidence type="ECO:0000256" key="6">
    <source>
        <dbReference type="ARBA" id="ARBA00022490"/>
    </source>
</evidence>
<sequence length="261" mass="28423">MIDYTQGAGVQYHIGVNEEEIGSYVFLTGDPGRVEEVAKYLQDAHFVQRNREYVTYTGFLDGTKVSVVSTGIGGPSTAIAIEELVRCKVHTFLRLGTCGGMALDVKGGDLCIASGAIRAEGCSREYAPIEFPAVPDFSVLQAQVQSAQKLSLRFHVGVAHCKDSFYGQHEPLKSPVGKRLAENWQAYCALGTICSEMESSTLFIVASALHVRAGAMFMAIANQEREKQGLSNPQDHNLHPMFSCAVETMKALIAEDKKREA</sequence>
<protein>
    <recommendedName>
        <fullName evidence="5 10">Uridine phosphorylase</fullName>
        <ecNumber evidence="4 10">2.4.2.3</ecNumber>
    </recommendedName>
</protein>
<dbReference type="Pfam" id="PF01048">
    <property type="entry name" value="PNP_UDP_1"/>
    <property type="match status" value="1"/>
</dbReference>
<dbReference type="Gene3D" id="3.40.50.1580">
    <property type="entry name" value="Nucleoside phosphorylase domain"/>
    <property type="match status" value="1"/>
</dbReference>
<dbReference type="CDD" id="cd17767">
    <property type="entry name" value="UP_EcUdp-like"/>
    <property type="match status" value="1"/>
</dbReference>
<dbReference type="InterPro" id="IPR035994">
    <property type="entry name" value="Nucleoside_phosphorylase_sf"/>
</dbReference>
<evidence type="ECO:0000256" key="4">
    <source>
        <dbReference type="ARBA" id="ARBA00011888"/>
    </source>
</evidence>
<evidence type="ECO:0000256" key="1">
    <source>
        <dbReference type="ARBA" id="ARBA00004496"/>
    </source>
</evidence>
<gene>
    <name evidence="12" type="primary">udp</name>
    <name evidence="12" type="ORF">NCTC11087_01298</name>
</gene>
<evidence type="ECO:0000313" key="13">
    <source>
        <dbReference type="Proteomes" id="UP000255523"/>
    </source>
</evidence>
<dbReference type="InterPro" id="IPR010058">
    <property type="entry name" value="Uridine_phosphorylase"/>
</dbReference>
<keyword evidence="6" id="KW-0963">Cytoplasm</keyword>
<dbReference type="GeneID" id="77462258"/>
<dbReference type="InterPro" id="IPR000845">
    <property type="entry name" value="Nucleoside_phosphorylase_d"/>
</dbReference>
<dbReference type="OrthoDB" id="9772602at2"/>
<dbReference type="GO" id="GO:0009166">
    <property type="term" value="P:nucleotide catabolic process"/>
    <property type="evidence" value="ECO:0007669"/>
    <property type="project" value="InterPro"/>
</dbReference>
<evidence type="ECO:0000256" key="7">
    <source>
        <dbReference type="ARBA" id="ARBA00022676"/>
    </source>
</evidence>
<evidence type="ECO:0000256" key="5">
    <source>
        <dbReference type="ARBA" id="ARBA00021980"/>
    </source>
</evidence>
<comment type="function">
    <text evidence="10">Catalyzes the reversible phosphorylytic cleavage of uridine to uracil and ribose-1-phosphate.</text>
</comment>
<evidence type="ECO:0000256" key="8">
    <source>
        <dbReference type="ARBA" id="ARBA00022679"/>
    </source>
</evidence>
<dbReference type="GO" id="GO:0005829">
    <property type="term" value="C:cytosol"/>
    <property type="evidence" value="ECO:0007669"/>
    <property type="project" value="TreeGrafter"/>
</dbReference>
<dbReference type="EC" id="2.4.2.3" evidence="4 10"/>
<dbReference type="AlphaFoldDB" id="A0A380LMD8"/>
<dbReference type="GO" id="GO:0004850">
    <property type="term" value="F:uridine phosphorylase activity"/>
    <property type="evidence" value="ECO:0007669"/>
    <property type="project" value="UniProtKB-EC"/>
</dbReference>
<comment type="pathway">
    <text evidence="2 10">Pyrimidine metabolism; UMP biosynthesis via salvage pathway; uracil from uridine (phosphorylase route): step 1/1.</text>
</comment>
<dbReference type="PANTHER" id="PTHR43691:SF11">
    <property type="entry name" value="FI09636P-RELATED"/>
    <property type="match status" value="1"/>
</dbReference>
<feature type="domain" description="Nucleoside phosphorylase" evidence="11">
    <location>
        <begin position="24"/>
        <end position="223"/>
    </location>
</feature>
<comment type="similarity">
    <text evidence="3 10">Belongs to the PNP/UDP phosphorylase family.</text>
</comment>
<reference evidence="12 13" key="1">
    <citation type="submission" date="2018-06" db="EMBL/GenBank/DDBJ databases">
        <authorList>
            <consortium name="Pathogen Informatics"/>
            <person name="Doyle S."/>
        </authorList>
    </citation>
    <scope>NUCLEOTIDE SEQUENCE [LARGE SCALE GENOMIC DNA]</scope>
    <source>
        <strain evidence="12 13">NCTC11087</strain>
    </source>
</reference>
<evidence type="ECO:0000256" key="9">
    <source>
        <dbReference type="ARBA" id="ARBA00048447"/>
    </source>
</evidence>
<comment type="subcellular location">
    <subcellularLocation>
        <location evidence="1">Cytoplasm</location>
    </subcellularLocation>
</comment>
<dbReference type="UniPathway" id="UPA00574">
    <property type="reaction ID" value="UER00633"/>
</dbReference>
<dbReference type="GO" id="GO:0009164">
    <property type="term" value="P:nucleoside catabolic process"/>
    <property type="evidence" value="ECO:0007669"/>
    <property type="project" value="UniProtKB-ARBA"/>
</dbReference>
<evidence type="ECO:0000256" key="10">
    <source>
        <dbReference type="RuleBase" id="RU361131"/>
    </source>
</evidence>
<keyword evidence="13" id="KW-1185">Reference proteome</keyword>
<evidence type="ECO:0000259" key="11">
    <source>
        <dbReference type="Pfam" id="PF01048"/>
    </source>
</evidence>
<evidence type="ECO:0000256" key="2">
    <source>
        <dbReference type="ARBA" id="ARBA00004825"/>
    </source>
</evidence>
<dbReference type="SUPFAM" id="SSF53167">
    <property type="entry name" value="Purine and uridine phosphorylases"/>
    <property type="match status" value="1"/>
</dbReference>